<gene>
    <name evidence="6" type="ORF">SAMN02746091_00057</name>
</gene>
<dbReference type="Pfam" id="PF02361">
    <property type="entry name" value="CbiQ"/>
    <property type="match status" value="1"/>
</dbReference>
<proteinExistence type="predicted"/>
<feature type="transmembrane region" description="Helical" evidence="5">
    <location>
        <begin position="16"/>
        <end position="33"/>
    </location>
</feature>
<feature type="transmembrane region" description="Helical" evidence="5">
    <location>
        <begin position="87"/>
        <end position="109"/>
    </location>
</feature>
<evidence type="ECO:0000313" key="7">
    <source>
        <dbReference type="Proteomes" id="UP000184423"/>
    </source>
</evidence>
<reference evidence="7" key="1">
    <citation type="submission" date="2016-11" db="EMBL/GenBank/DDBJ databases">
        <authorList>
            <person name="Varghese N."/>
            <person name="Submissions S."/>
        </authorList>
    </citation>
    <scope>NUCLEOTIDE SEQUENCE [LARGE SCALE GENOMIC DNA]</scope>
    <source>
        <strain evidence="7">DSM 10124</strain>
    </source>
</reference>
<keyword evidence="2 5" id="KW-0812">Transmembrane</keyword>
<evidence type="ECO:0000256" key="2">
    <source>
        <dbReference type="ARBA" id="ARBA00022692"/>
    </source>
</evidence>
<sequence>MLKSVDMYSRNSSARYIHPVEKMLFCIVSIVIVSNCENVKLIFINSIVIIFLHIYFKTPKRLVLKYVFGIVGFSFLSAVVYSFELGIGILIIILFRTLFCSLMLTLLIFTTPMDDIIGTIKGVSFLRDTAEIMEMMFRFLFVLEDELMIINKSMRSRCGFLGIKAKIEDTGRLSAVLFINTLKRYREVKDALNTRCYVGRSSSLRKFSFSPKRLAFIVLYLSILTFLSF</sequence>
<dbReference type="PANTHER" id="PTHR43723:SF1">
    <property type="entry name" value="COBALT TRANSPORT PROTEIN CBIQ"/>
    <property type="match status" value="1"/>
</dbReference>
<accession>A0A1M4S8S9</accession>
<dbReference type="Proteomes" id="UP000184423">
    <property type="component" value="Unassembled WGS sequence"/>
</dbReference>
<dbReference type="GO" id="GO:0006824">
    <property type="term" value="P:cobalt ion transport"/>
    <property type="evidence" value="ECO:0007669"/>
    <property type="project" value="TreeGrafter"/>
</dbReference>
<dbReference type="InterPro" id="IPR052770">
    <property type="entry name" value="Cobalt_transport_CbiQ"/>
</dbReference>
<evidence type="ECO:0000256" key="3">
    <source>
        <dbReference type="ARBA" id="ARBA00022989"/>
    </source>
</evidence>
<name>A0A1M4S8S9_9CLOT</name>
<dbReference type="InterPro" id="IPR003339">
    <property type="entry name" value="ABC/ECF_trnsptr_transmembrane"/>
</dbReference>
<evidence type="ECO:0000256" key="4">
    <source>
        <dbReference type="ARBA" id="ARBA00023136"/>
    </source>
</evidence>
<protein>
    <submittedName>
        <fullName evidence="6">Cobalt/nickel transport system permease protein</fullName>
    </submittedName>
</protein>
<dbReference type="EMBL" id="FQVG01000001">
    <property type="protein sequence ID" value="SHE28457.1"/>
    <property type="molecule type" value="Genomic_DNA"/>
</dbReference>
<dbReference type="CDD" id="cd16914">
    <property type="entry name" value="EcfT"/>
    <property type="match status" value="1"/>
</dbReference>
<comment type="subcellular location">
    <subcellularLocation>
        <location evidence="1">Membrane</location>
        <topology evidence="1">Multi-pass membrane protein</topology>
    </subcellularLocation>
</comment>
<keyword evidence="3 5" id="KW-1133">Transmembrane helix</keyword>
<evidence type="ECO:0000313" key="6">
    <source>
        <dbReference type="EMBL" id="SHE28457.1"/>
    </source>
</evidence>
<evidence type="ECO:0000256" key="5">
    <source>
        <dbReference type="SAM" id="Phobius"/>
    </source>
</evidence>
<keyword evidence="4 5" id="KW-0472">Membrane</keyword>
<dbReference type="GO" id="GO:0043190">
    <property type="term" value="C:ATP-binding cassette (ABC) transporter complex"/>
    <property type="evidence" value="ECO:0007669"/>
    <property type="project" value="TreeGrafter"/>
</dbReference>
<evidence type="ECO:0000256" key="1">
    <source>
        <dbReference type="ARBA" id="ARBA00004141"/>
    </source>
</evidence>
<feature type="transmembrane region" description="Helical" evidence="5">
    <location>
        <begin position="63"/>
        <end position="81"/>
    </location>
</feature>
<feature type="transmembrane region" description="Helical" evidence="5">
    <location>
        <begin position="39"/>
        <end position="56"/>
    </location>
</feature>
<dbReference type="AlphaFoldDB" id="A0A1M4S8S9"/>
<dbReference type="RefSeq" id="WP_027307938.1">
    <property type="nucleotide sequence ID" value="NZ_FQVG01000001.1"/>
</dbReference>
<organism evidence="6 7">
    <name type="scientific">Caloramator proteoclasticus DSM 10124</name>
    <dbReference type="NCBI Taxonomy" id="1121262"/>
    <lineage>
        <taxon>Bacteria</taxon>
        <taxon>Bacillati</taxon>
        <taxon>Bacillota</taxon>
        <taxon>Clostridia</taxon>
        <taxon>Eubacteriales</taxon>
        <taxon>Clostridiaceae</taxon>
        <taxon>Caloramator</taxon>
    </lineage>
</organism>
<dbReference type="PANTHER" id="PTHR43723">
    <property type="entry name" value="COBALT TRANSPORT PROTEIN CBIQ"/>
    <property type="match status" value="1"/>
</dbReference>
<keyword evidence="7" id="KW-1185">Reference proteome</keyword>